<keyword evidence="2" id="KW-1185">Reference proteome</keyword>
<dbReference type="InParanoid" id="A0A0J6ZQF0"/>
<sequence length="85" mass="9912">MKSNCSICKMPRVKYADTVIKIEMTNFDEWIHILRFYVNCWGDVIKHKLEEHSMGCSFFSLCSSSHKQYEVSKVGEIMNAKANPF</sequence>
<organism evidence="1 2">
    <name type="scientific">Megasphaera cerevisiae DSM 20462</name>
    <dbReference type="NCBI Taxonomy" id="1122219"/>
    <lineage>
        <taxon>Bacteria</taxon>
        <taxon>Bacillati</taxon>
        <taxon>Bacillota</taxon>
        <taxon>Negativicutes</taxon>
        <taxon>Veillonellales</taxon>
        <taxon>Veillonellaceae</taxon>
        <taxon>Megasphaera</taxon>
    </lineage>
</organism>
<protein>
    <submittedName>
        <fullName evidence="1">Uncharacterized protein</fullName>
    </submittedName>
</protein>
<dbReference type="STRING" id="39029.BSR42_03385"/>
<accession>A0A0J6ZQF0</accession>
<proteinExistence type="predicted"/>
<name>A0A0J6ZQF0_9FIRM</name>
<evidence type="ECO:0000313" key="2">
    <source>
        <dbReference type="Proteomes" id="UP000036503"/>
    </source>
</evidence>
<dbReference type="Proteomes" id="UP000036503">
    <property type="component" value="Unassembled WGS sequence"/>
</dbReference>
<dbReference type="AlphaFoldDB" id="A0A0J6ZQF0"/>
<dbReference type="EMBL" id="LEKT01000008">
    <property type="protein sequence ID" value="KMO87176.1"/>
    <property type="molecule type" value="Genomic_DNA"/>
</dbReference>
<reference evidence="1 2" key="1">
    <citation type="submission" date="2015-06" db="EMBL/GenBank/DDBJ databases">
        <title>Draft genome sequence of beer spoilage bacterium Megasphaera cerevisiae type strain 20462.</title>
        <authorList>
            <person name="Kutumbaka K."/>
            <person name="Pasmowitz J."/>
            <person name="Mategko J."/>
            <person name="Reyes D."/>
            <person name="Friedrich A."/>
            <person name="Han S."/>
            <person name="Martens-Habbena W."/>
            <person name="Neal-McKinney J."/>
            <person name="Janagama H.K."/>
            <person name="Nadala C."/>
            <person name="Samadpour M."/>
        </authorList>
    </citation>
    <scope>NUCLEOTIDE SEQUENCE [LARGE SCALE GENOMIC DNA]</scope>
    <source>
        <strain evidence="1 2">DSM 20462</strain>
    </source>
</reference>
<gene>
    <name evidence="1" type="ORF">AB840_03840</name>
</gene>
<dbReference type="PATRIC" id="fig|1122219.3.peg.3064"/>
<comment type="caution">
    <text evidence="1">The sequence shown here is derived from an EMBL/GenBank/DDBJ whole genome shotgun (WGS) entry which is preliminary data.</text>
</comment>
<evidence type="ECO:0000313" key="1">
    <source>
        <dbReference type="EMBL" id="KMO87176.1"/>
    </source>
</evidence>